<protein>
    <submittedName>
        <fullName evidence="2">Uncharacterized protein</fullName>
    </submittedName>
</protein>
<dbReference type="AlphaFoldDB" id="A0A2H3D9M7"/>
<evidence type="ECO:0000313" key="2">
    <source>
        <dbReference type="EMBL" id="PBK84983.1"/>
    </source>
</evidence>
<evidence type="ECO:0000256" key="1">
    <source>
        <dbReference type="SAM" id="MobiDB-lite"/>
    </source>
</evidence>
<proteinExistence type="predicted"/>
<feature type="region of interest" description="Disordered" evidence="1">
    <location>
        <begin position="128"/>
        <end position="173"/>
    </location>
</feature>
<keyword evidence="3" id="KW-1185">Reference proteome</keyword>
<organism evidence="2 3">
    <name type="scientific">Armillaria gallica</name>
    <name type="common">Bulbous honey fungus</name>
    <name type="synonym">Armillaria bulbosa</name>
    <dbReference type="NCBI Taxonomy" id="47427"/>
    <lineage>
        <taxon>Eukaryota</taxon>
        <taxon>Fungi</taxon>
        <taxon>Dikarya</taxon>
        <taxon>Basidiomycota</taxon>
        <taxon>Agaricomycotina</taxon>
        <taxon>Agaricomycetes</taxon>
        <taxon>Agaricomycetidae</taxon>
        <taxon>Agaricales</taxon>
        <taxon>Marasmiineae</taxon>
        <taxon>Physalacriaceae</taxon>
        <taxon>Armillaria</taxon>
    </lineage>
</organism>
<feature type="compositionally biased region" description="Basic and acidic residues" evidence="1">
    <location>
        <begin position="149"/>
        <end position="167"/>
    </location>
</feature>
<name>A0A2H3D9M7_ARMGA</name>
<gene>
    <name evidence="2" type="ORF">ARMGADRAFT_1087889</name>
</gene>
<dbReference type="Proteomes" id="UP000217790">
    <property type="component" value="Unassembled WGS sequence"/>
</dbReference>
<sequence>MDVFSNRVLIRVKAHVDHYHAANRPKVIESLREMPPEEYKRLLKLYYNWIDIERTTKFYQWTIDAPRYHNPCKNCMPDSRCCEFGESIQTQRCKYCSYKGIKCFVSMDSKGSPPTTRKVLDISRGAIASGNGSGSHGANTLSGGTAEVSRPDRSRSQERNKRPREDAGSGDDLDAAIMVINKKVKGWKNENALLKKQNEKLMKENKVLNRCWKR</sequence>
<dbReference type="EMBL" id="KZ293694">
    <property type="protein sequence ID" value="PBK84983.1"/>
    <property type="molecule type" value="Genomic_DNA"/>
</dbReference>
<dbReference type="InParanoid" id="A0A2H3D9M7"/>
<accession>A0A2H3D9M7</accession>
<reference evidence="3" key="1">
    <citation type="journal article" date="2017" name="Nat. Ecol. Evol.">
        <title>Genome expansion and lineage-specific genetic innovations in the forest pathogenic fungi Armillaria.</title>
        <authorList>
            <person name="Sipos G."/>
            <person name="Prasanna A.N."/>
            <person name="Walter M.C."/>
            <person name="O'Connor E."/>
            <person name="Balint B."/>
            <person name="Krizsan K."/>
            <person name="Kiss B."/>
            <person name="Hess J."/>
            <person name="Varga T."/>
            <person name="Slot J."/>
            <person name="Riley R."/>
            <person name="Boka B."/>
            <person name="Rigling D."/>
            <person name="Barry K."/>
            <person name="Lee J."/>
            <person name="Mihaltcheva S."/>
            <person name="LaButti K."/>
            <person name="Lipzen A."/>
            <person name="Waldron R."/>
            <person name="Moloney N.M."/>
            <person name="Sperisen C."/>
            <person name="Kredics L."/>
            <person name="Vagvoelgyi C."/>
            <person name="Patrignani A."/>
            <person name="Fitzpatrick D."/>
            <person name="Nagy I."/>
            <person name="Doyle S."/>
            <person name="Anderson J.B."/>
            <person name="Grigoriev I.V."/>
            <person name="Gueldener U."/>
            <person name="Muensterkoetter M."/>
            <person name="Nagy L.G."/>
        </authorList>
    </citation>
    <scope>NUCLEOTIDE SEQUENCE [LARGE SCALE GENOMIC DNA]</scope>
    <source>
        <strain evidence="3">Ar21-2</strain>
    </source>
</reference>
<evidence type="ECO:0000313" key="3">
    <source>
        <dbReference type="Proteomes" id="UP000217790"/>
    </source>
</evidence>